<organism evidence="1 2">
    <name type="scientific">Thermovirga lienii (strain ATCC BAA-1197 / DSM 17291 / Cas60314)</name>
    <dbReference type="NCBI Taxonomy" id="580340"/>
    <lineage>
        <taxon>Bacteria</taxon>
        <taxon>Thermotogati</taxon>
        <taxon>Synergistota</taxon>
        <taxon>Synergistia</taxon>
        <taxon>Synergistales</taxon>
        <taxon>Thermovirgaceae</taxon>
        <taxon>Thermovirga</taxon>
    </lineage>
</organism>
<reference evidence="2" key="1">
    <citation type="submission" date="2011-10" db="EMBL/GenBank/DDBJ databases">
        <title>The complete genome of chromosome of Thermovirga lienii DSM 17291.</title>
        <authorList>
            <consortium name="US DOE Joint Genome Institute (JGI-PGF)"/>
            <person name="Lucas S."/>
            <person name="Copeland A."/>
            <person name="Lapidus A."/>
            <person name="Glavina del Rio T."/>
            <person name="Dalin E."/>
            <person name="Tice H."/>
            <person name="Bruce D."/>
            <person name="Goodwin L."/>
            <person name="Pitluck S."/>
            <person name="Peters L."/>
            <person name="Mikhailova N."/>
            <person name="Saunders E."/>
            <person name="Kyrpides N."/>
            <person name="Mavromatis K."/>
            <person name="Ivanova N."/>
            <person name="Last F.I."/>
            <person name="Brettin T."/>
            <person name="Detter J.C."/>
            <person name="Han C."/>
            <person name="Larimer F."/>
            <person name="Land M."/>
            <person name="Hauser L."/>
            <person name="Markowitz V."/>
            <person name="Cheng J.-F."/>
            <person name="Hugenholtz P."/>
            <person name="Woyke T."/>
            <person name="Wu D."/>
            <person name="Spring S."/>
            <person name="Schroeder M."/>
            <person name="Brambilla E.-M."/>
            <person name="Klenk H.-P."/>
            <person name="Eisen J.A."/>
        </authorList>
    </citation>
    <scope>NUCLEOTIDE SEQUENCE [LARGE SCALE GENOMIC DNA]</scope>
    <source>
        <strain evidence="2">ATCC BAA-1197 / DSM 17291 / Cas60314</strain>
    </source>
</reference>
<dbReference type="Proteomes" id="UP000005868">
    <property type="component" value="Chromosome"/>
</dbReference>
<dbReference type="STRING" id="580340.Tlie_1455"/>
<evidence type="ECO:0000313" key="2">
    <source>
        <dbReference type="Proteomes" id="UP000005868"/>
    </source>
</evidence>
<keyword evidence="2" id="KW-1185">Reference proteome</keyword>
<dbReference type="KEGG" id="tli:Tlie_1455"/>
<name>G7V6Z2_THELD</name>
<proteinExistence type="predicted"/>
<evidence type="ECO:0000313" key="1">
    <source>
        <dbReference type="EMBL" id="AER67181.1"/>
    </source>
</evidence>
<dbReference type="AlphaFoldDB" id="G7V6Z2"/>
<dbReference type="OrthoDB" id="2741at2"/>
<sequence>MRRTLLLFDEDNPFWNAELVFMAQEDPKELEVLYSEGLLEATSLGNYRLSSEGKRVLLCYGREWGVPISLPSKDVQEADAIWSTRLRLLLDKSFVGRWSLKEYKHNVVLSYFPGLAREESWVLDEKGRLHWLYADSPMMQAFLKRYPETGIKVRGKEPPDAKEVIQWCKNRSMPEGKLHVPLLLWSRYDFTHYARFSPLPHDIWKLMNADRMFCFRIPDSTCENPAVFIDQVAAVRLFLTYYSRVHLPGYTHFDTEDQENLNWILWVGEDDSIVEATLNLLSPMAKELVDFEMPLHFKATSMESLMKIQEPYETIYDLVFYEFVNIASPDPS</sequence>
<dbReference type="HOGENOM" id="CLU_808084_0_0_0"/>
<gene>
    <name evidence="1" type="ordered locus">Tlie_1455</name>
</gene>
<reference evidence="1 2" key="2">
    <citation type="journal article" date="2012" name="Stand. Genomic Sci.">
        <title>Genome sequence of the moderately thermophilic, amino-acid-degrading and sulfur-reducing bacterium Thermovirga lienii type strain (Cas60314(T)).</title>
        <authorList>
            <person name="Goker M."/>
            <person name="Saunders E."/>
            <person name="Lapidus A."/>
            <person name="Nolan M."/>
            <person name="Lucas S."/>
            <person name="Hammon N."/>
            <person name="Deshpande S."/>
            <person name="Cheng J.F."/>
            <person name="Han C."/>
            <person name="Tapia R."/>
            <person name="Goodwin L.A."/>
            <person name="Pitluck S."/>
            <person name="Liolios K."/>
            <person name="Mavromatis K."/>
            <person name="Pagani I."/>
            <person name="Ivanova N."/>
            <person name="Mikhailova N."/>
            <person name="Pati A."/>
            <person name="Chen A."/>
            <person name="Palaniappan K."/>
            <person name="Land M."/>
            <person name="Chang Y.J."/>
            <person name="Jeffries C.D."/>
            <person name="Brambilla E.M."/>
            <person name="Rohde M."/>
            <person name="Spring S."/>
            <person name="Detter J.C."/>
            <person name="Woyke T."/>
            <person name="Bristow J."/>
            <person name="Eisen J.A."/>
            <person name="Markowitz V."/>
            <person name="Hugenholtz P."/>
            <person name="Kyrpides N.C."/>
            <person name="Klenk H.P."/>
        </authorList>
    </citation>
    <scope>NUCLEOTIDE SEQUENCE [LARGE SCALE GENOMIC DNA]</scope>
    <source>
        <strain evidence="2">ATCC BAA-1197 / DSM 17291 / Cas60314</strain>
    </source>
</reference>
<protein>
    <submittedName>
        <fullName evidence="1">Uncharacterized protein</fullName>
    </submittedName>
</protein>
<dbReference type="eggNOG" id="ENOG502ZU6G">
    <property type="taxonomic scope" value="Bacteria"/>
</dbReference>
<dbReference type="EMBL" id="CP003096">
    <property type="protein sequence ID" value="AER67181.1"/>
    <property type="molecule type" value="Genomic_DNA"/>
</dbReference>
<accession>G7V6Z2</accession>